<evidence type="ECO:0000256" key="5">
    <source>
        <dbReference type="PIRSR" id="PIRSR623088-3"/>
    </source>
</evidence>
<evidence type="ECO:0000256" key="7">
    <source>
        <dbReference type="SAM" id="MobiDB-lite"/>
    </source>
</evidence>
<dbReference type="PANTHER" id="PTHR11347">
    <property type="entry name" value="CYCLIC NUCLEOTIDE PHOSPHODIESTERASE"/>
    <property type="match status" value="1"/>
</dbReference>
<dbReference type="EMBL" id="BLLF01000243">
    <property type="protein sequence ID" value="GFH09543.1"/>
    <property type="molecule type" value="Genomic_DNA"/>
</dbReference>
<evidence type="ECO:0000313" key="9">
    <source>
        <dbReference type="EMBL" id="GFH09543.1"/>
    </source>
</evidence>
<feature type="region of interest" description="Disordered" evidence="7">
    <location>
        <begin position="55"/>
        <end position="109"/>
    </location>
</feature>
<dbReference type="EC" id="3.1.4.-" evidence="6"/>
<feature type="compositionally biased region" description="Acidic residues" evidence="7">
    <location>
        <begin position="75"/>
        <end position="85"/>
    </location>
</feature>
<dbReference type="Gene3D" id="1.10.1300.10">
    <property type="entry name" value="3'5'-cyclic nucleotide phosphodiesterase, catalytic domain"/>
    <property type="match status" value="1"/>
</dbReference>
<dbReference type="InterPro" id="IPR023088">
    <property type="entry name" value="PDEase"/>
</dbReference>
<reference evidence="9 10" key="1">
    <citation type="submission" date="2020-02" db="EMBL/GenBank/DDBJ databases">
        <title>Draft genome sequence of Haematococcus lacustris strain NIES-144.</title>
        <authorList>
            <person name="Morimoto D."/>
            <person name="Nakagawa S."/>
            <person name="Yoshida T."/>
            <person name="Sawayama S."/>
        </authorList>
    </citation>
    <scope>NUCLEOTIDE SEQUENCE [LARGE SCALE GENOMIC DNA]</scope>
    <source>
        <strain evidence="9 10">NIES-144</strain>
    </source>
</reference>
<keyword evidence="1 5" id="KW-0479">Metal-binding</keyword>
<dbReference type="InterPro" id="IPR023174">
    <property type="entry name" value="PDEase_CS"/>
</dbReference>
<dbReference type="InterPro" id="IPR002073">
    <property type="entry name" value="PDEase_catalytic_dom"/>
</dbReference>
<evidence type="ECO:0000259" key="8">
    <source>
        <dbReference type="PROSITE" id="PS51845"/>
    </source>
</evidence>
<gene>
    <name evidence="9" type="ORF">HaLaN_04710</name>
</gene>
<dbReference type="Proteomes" id="UP000485058">
    <property type="component" value="Unassembled WGS sequence"/>
</dbReference>
<keyword evidence="10" id="KW-1185">Reference proteome</keyword>
<dbReference type="PROSITE" id="PS00126">
    <property type="entry name" value="PDEASE_I_1"/>
    <property type="match status" value="1"/>
</dbReference>
<feature type="binding site" evidence="4">
    <location>
        <position position="339"/>
    </location>
    <ligand>
        <name>AMP</name>
        <dbReference type="ChEBI" id="CHEBI:456215"/>
    </ligand>
</feature>
<feature type="domain" description="PDEase" evidence="8">
    <location>
        <begin position="122"/>
        <end position="426"/>
    </location>
</feature>
<sequence>MDWGLAGKTLFSVSSARQGPDPVSAAAPGAGDTLSLSLTPRSKSTLRGALRALKAALNPSSPSSQGSPGRVQHGEDEEDEDEGTDVADRSYHGTADIGMPQCAPSPSPAAAYHAKTSRVVAMPPTVVEELHSLLEAAYSSWTYDSFALAAASQGHPLSALLYFLLHRSGLMTRFRLDPLMTARFARALEAGYQDQPYHNKIHAADVLQTLHVVLTRGGLVPGYADPLTLLACLLAGAAHDLQHSGLTNDFLVATEHPLALLYNDKSPAENHHLATLFSMLRCPELALLAHLPKQERDKMRKIIIELIMGTDMKQHFTITSSFANLHRLPAERVALKISDLGSSAETFEVNRRWVAALQDEFFAQGDQEKAAGLPVSALMDRDKPGAASVASQFGWYDFVAIPLFYNFTRVFPQAEPLMSSAMATYR</sequence>
<feature type="compositionally biased region" description="Low complexity" evidence="7">
    <location>
        <begin position="55"/>
        <end position="69"/>
    </location>
</feature>
<dbReference type="GO" id="GO:0007165">
    <property type="term" value="P:signal transduction"/>
    <property type="evidence" value="ECO:0007669"/>
    <property type="project" value="InterPro"/>
</dbReference>
<feature type="binding site" evidence="4">
    <location>
        <position position="392"/>
    </location>
    <ligand>
        <name>AMP</name>
        <dbReference type="ChEBI" id="CHEBI:456215"/>
    </ligand>
</feature>
<evidence type="ECO:0000256" key="6">
    <source>
        <dbReference type="RuleBase" id="RU363067"/>
    </source>
</evidence>
<protein>
    <recommendedName>
        <fullName evidence="6">Phosphodiesterase</fullName>
        <ecNumber evidence="6">3.1.4.-</ecNumber>
    </recommendedName>
</protein>
<dbReference type="SUPFAM" id="SSF109604">
    <property type="entry name" value="HD-domain/PDEase-like"/>
    <property type="match status" value="1"/>
</dbReference>
<feature type="binding site" evidence="5">
    <location>
        <position position="240"/>
    </location>
    <ligand>
        <name>Zn(2+)</name>
        <dbReference type="ChEBI" id="CHEBI:29105"/>
        <label>1</label>
    </ligand>
</feature>
<dbReference type="PROSITE" id="PS51845">
    <property type="entry name" value="PDEASE_I_2"/>
    <property type="match status" value="1"/>
</dbReference>
<evidence type="ECO:0000256" key="2">
    <source>
        <dbReference type="ARBA" id="ARBA00022801"/>
    </source>
</evidence>
<accession>A0A699YHH3</accession>
<comment type="caution">
    <text evidence="9">The sequence shown here is derived from an EMBL/GenBank/DDBJ whole genome shotgun (WGS) entry which is preliminary data.</text>
</comment>
<feature type="active site" description="Proton donor" evidence="3">
    <location>
        <position position="198"/>
    </location>
</feature>
<name>A0A699YHH3_HAELA</name>
<proteinExistence type="inferred from homology"/>
<feature type="binding site" evidence="5">
    <location>
        <position position="240"/>
    </location>
    <ligand>
        <name>Zn(2+)</name>
        <dbReference type="ChEBI" id="CHEBI:29105"/>
        <label>2</label>
    </ligand>
</feature>
<dbReference type="GO" id="GO:0046872">
    <property type="term" value="F:metal ion binding"/>
    <property type="evidence" value="ECO:0007669"/>
    <property type="project" value="UniProtKB-KW"/>
</dbReference>
<evidence type="ECO:0000313" key="10">
    <source>
        <dbReference type="Proteomes" id="UP000485058"/>
    </source>
</evidence>
<feature type="region of interest" description="Disordered" evidence="7">
    <location>
        <begin position="14"/>
        <end position="41"/>
    </location>
</feature>
<evidence type="ECO:0000256" key="4">
    <source>
        <dbReference type="PIRSR" id="PIRSR623088-2"/>
    </source>
</evidence>
<evidence type="ECO:0000256" key="1">
    <source>
        <dbReference type="ARBA" id="ARBA00022723"/>
    </source>
</evidence>
<dbReference type="PRINTS" id="PR00387">
    <property type="entry name" value="PDIESTERASE1"/>
</dbReference>
<feature type="binding site" evidence="4">
    <location>
        <position position="240"/>
    </location>
    <ligand>
        <name>AMP</name>
        <dbReference type="ChEBI" id="CHEBI:456215"/>
    </ligand>
</feature>
<evidence type="ECO:0000256" key="3">
    <source>
        <dbReference type="PIRSR" id="PIRSR623088-1"/>
    </source>
</evidence>
<feature type="binding site" evidence="5">
    <location>
        <position position="239"/>
    </location>
    <ligand>
        <name>Zn(2+)</name>
        <dbReference type="ChEBI" id="CHEBI:29105"/>
        <label>1</label>
    </ligand>
</feature>
<dbReference type="InterPro" id="IPR036971">
    <property type="entry name" value="PDEase_catalytic_dom_sf"/>
</dbReference>
<dbReference type="Pfam" id="PF00233">
    <property type="entry name" value="PDEase_I"/>
    <property type="match status" value="1"/>
</dbReference>
<comment type="similarity">
    <text evidence="6">Belongs to the cyclic nucleotide phosphodiesterase family.</text>
</comment>
<feature type="binding site" evidence="4">
    <location>
        <begin position="198"/>
        <end position="202"/>
    </location>
    <ligand>
        <name>AMP</name>
        <dbReference type="ChEBI" id="CHEBI:456215"/>
    </ligand>
</feature>
<feature type="binding site" evidence="5">
    <location>
        <position position="202"/>
    </location>
    <ligand>
        <name>Zn(2+)</name>
        <dbReference type="ChEBI" id="CHEBI:29105"/>
        <label>1</label>
    </ligand>
</feature>
<comment type="cofactor">
    <cofactor evidence="6">
        <name>a divalent metal cation</name>
        <dbReference type="ChEBI" id="CHEBI:60240"/>
    </cofactor>
    <text evidence="6">Binds 2 divalent metal cations per subunit. Site 1 may preferentially bind zinc ions, while site 2 has a preference for magnesium and/or manganese ions.</text>
</comment>
<dbReference type="GO" id="GO:0004114">
    <property type="term" value="F:3',5'-cyclic-nucleotide phosphodiesterase activity"/>
    <property type="evidence" value="ECO:0007669"/>
    <property type="project" value="InterPro"/>
</dbReference>
<keyword evidence="2 6" id="KW-0378">Hydrolase</keyword>
<dbReference type="AlphaFoldDB" id="A0A699YHH3"/>
<feature type="binding site" evidence="5">
    <location>
        <position position="339"/>
    </location>
    <ligand>
        <name>Zn(2+)</name>
        <dbReference type="ChEBI" id="CHEBI:29105"/>
        <label>1</label>
    </ligand>
</feature>
<organism evidence="9 10">
    <name type="scientific">Haematococcus lacustris</name>
    <name type="common">Green alga</name>
    <name type="synonym">Haematococcus pluvialis</name>
    <dbReference type="NCBI Taxonomy" id="44745"/>
    <lineage>
        <taxon>Eukaryota</taxon>
        <taxon>Viridiplantae</taxon>
        <taxon>Chlorophyta</taxon>
        <taxon>core chlorophytes</taxon>
        <taxon>Chlorophyceae</taxon>
        <taxon>CS clade</taxon>
        <taxon>Chlamydomonadales</taxon>
        <taxon>Haematococcaceae</taxon>
        <taxon>Haematococcus</taxon>
    </lineage>
</organism>